<feature type="domain" description="PPM-type phosphatase" evidence="1">
    <location>
        <begin position="135"/>
        <end position="327"/>
    </location>
</feature>
<name>A0ABX1J1E6_9PSEU</name>
<dbReference type="SUPFAM" id="SSF81606">
    <property type="entry name" value="PP2C-like"/>
    <property type="match status" value="1"/>
</dbReference>
<evidence type="ECO:0000259" key="1">
    <source>
        <dbReference type="SMART" id="SM00331"/>
    </source>
</evidence>
<dbReference type="Gene3D" id="3.30.565.10">
    <property type="entry name" value="Histidine kinase-like ATPase, C-terminal domain"/>
    <property type="match status" value="1"/>
</dbReference>
<dbReference type="InterPro" id="IPR039248">
    <property type="entry name" value="Ptase_RsbX"/>
</dbReference>
<organism evidence="2 3">
    <name type="scientific">Amycolatopsis acididurans</name>
    <dbReference type="NCBI Taxonomy" id="2724524"/>
    <lineage>
        <taxon>Bacteria</taxon>
        <taxon>Bacillati</taxon>
        <taxon>Actinomycetota</taxon>
        <taxon>Actinomycetes</taxon>
        <taxon>Pseudonocardiales</taxon>
        <taxon>Pseudonocardiaceae</taxon>
        <taxon>Amycolatopsis</taxon>
    </lineage>
</organism>
<protein>
    <submittedName>
        <fullName evidence="2">SpoIIE family protein phosphatase</fullName>
    </submittedName>
</protein>
<sequence>MTRTDLVVSEDSHVGRARRLAAAAAQSAGLPTAQVHKVALAATELASNLVKHARRGVFTVVALPWQLDLLAADTGPGIRRLEQSMRDGYSTTGTLGGGLGAIRRAAHFYDAYSLSGRGTAVLARWHTSGEPPRGVRIGAARLTAPGETECGDMWGFGTAGGTVTIGLSDGLGHGPGAATASEAAVETVATHAGRRPALILEAMHASLARTRGATVAITQITPADDRMRFCGIGNIAVRGYSAPDAPVQRLLSRPGIVGAGTARPAPDSTGAWSPSSWLVLHTDGVSERWNAGDWPGLLRHDPAVVAAWVLAQQSRGRDDACVVAVAGGG</sequence>
<dbReference type="InterPro" id="IPR036890">
    <property type="entry name" value="HATPase_C_sf"/>
</dbReference>
<dbReference type="EMBL" id="JAAXLS010000002">
    <property type="protein sequence ID" value="NKQ52087.1"/>
    <property type="molecule type" value="Genomic_DNA"/>
</dbReference>
<evidence type="ECO:0000313" key="3">
    <source>
        <dbReference type="Proteomes" id="UP000715441"/>
    </source>
</evidence>
<evidence type="ECO:0000313" key="2">
    <source>
        <dbReference type="EMBL" id="NKQ52087.1"/>
    </source>
</evidence>
<dbReference type="Proteomes" id="UP000715441">
    <property type="component" value="Unassembled WGS sequence"/>
</dbReference>
<dbReference type="SMART" id="SM00331">
    <property type="entry name" value="PP2C_SIG"/>
    <property type="match status" value="1"/>
</dbReference>
<reference evidence="2 3" key="1">
    <citation type="submission" date="2020-04" db="EMBL/GenBank/DDBJ databases">
        <title>Novel species.</title>
        <authorList>
            <person name="Teo W.F.A."/>
            <person name="Lipun K."/>
            <person name="Srisuk N."/>
            <person name="Duangmal K."/>
        </authorList>
    </citation>
    <scope>NUCLEOTIDE SEQUENCE [LARGE SCALE GENOMIC DNA]</scope>
    <source>
        <strain evidence="2 3">K13G38</strain>
    </source>
</reference>
<proteinExistence type="predicted"/>
<keyword evidence="3" id="KW-1185">Reference proteome</keyword>
<gene>
    <name evidence="2" type="ORF">HFP15_04245</name>
</gene>
<dbReference type="Gene3D" id="3.60.40.10">
    <property type="entry name" value="PPM-type phosphatase domain"/>
    <property type="match status" value="1"/>
</dbReference>
<comment type="caution">
    <text evidence="2">The sequence shown here is derived from an EMBL/GenBank/DDBJ whole genome shotgun (WGS) entry which is preliminary data.</text>
</comment>
<dbReference type="InterPro" id="IPR036457">
    <property type="entry name" value="PPM-type-like_dom_sf"/>
</dbReference>
<dbReference type="Pfam" id="PF07228">
    <property type="entry name" value="SpoIIE"/>
    <property type="match status" value="1"/>
</dbReference>
<dbReference type="RefSeq" id="WP_168511634.1">
    <property type="nucleotide sequence ID" value="NZ_JAAXLS010000002.1"/>
</dbReference>
<dbReference type="InterPro" id="IPR003594">
    <property type="entry name" value="HATPase_dom"/>
</dbReference>
<dbReference type="SUPFAM" id="SSF55874">
    <property type="entry name" value="ATPase domain of HSP90 chaperone/DNA topoisomerase II/histidine kinase"/>
    <property type="match status" value="1"/>
</dbReference>
<dbReference type="PANTHER" id="PTHR35801:SF1">
    <property type="entry name" value="PHOSPHOSERINE PHOSPHATASE RSBX"/>
    <property type="match status" value="1"/>
</dbReference>
<dbReference type="PANTHER" id="PTHR35801">
    <property type="entry name" value="PHOSPHOSERINE PHOSPHATASE RSBX"/>
    <property type="match status" value="1"/>
</dbReference>
<accession>A0ABX1J1E6</accession>
<dbReference type="Pfam" id="PF13581">
    <property type="entry name" value="HATPase_c_2"/>
    <property type="match status" value="1"/>
</dbReference>
<dbReference type="InterPro" id="IPR001932">
    <property type="entry name" value="PPM-type_phosphatase-like_dom"/>
</dbReference>